<proteinExistence type="predicted"/>
<dbReference type="Proteomes" id="UP000685013">
    <property type="component" value="Chromosome 16"/>
</dbReference>
<protein>
    <submittedName>
        <fullName evidence="2">Uncharacterized protein</fullName>
    </submittedName>
</protein>
<feature type="compositionally biased region" description="Polar residues" evidence="1">
    <location>
        <begin position="41"/>
        <end position="53"/>
    </location>
</feature>
<sequence length="128" mass="13968">MEALSMQQELLLDSDTGHDSLDEDEKEDNIVNADDGALADNSGNQEESSSYTENDVEFSSSISNNDVNNVASLQEDFRSDSSLGATLVAPRSLCSSILPEFEIDAKVASCFKDVNDCHEPEMNILKDE</sequence>
<evidence type="ECO:0000313" key="2">
    <source>
        <dbReference type="EMBL" id="KAG6576719.1"/>
    </source>
</evidence>
<feature type="non-terminal residue" evidence="2">
    <location>
        <position position="1"/>
    </location>
</feature>
<dbReference type="EMBL" id="JAGKQH010000016">
    <property type="protein sequence ID" value="KAG6576719.1"/>
    <property type="molecule type" value="Genomic_DNA"/>
</dbReference>
<feature type="region of interest" description="Disordered" evidence="1">
    <location>
        <begin position="1"/>
        <end position="63"/>
    </location>
</feature>
<evidence type="ECO:0000313" key="3">
    <source>
        <dbReference type="Proteomes" id="UP000685013"/>
    </source>
</evidence>
<accession>A0AAV6M7A1</accession>
<name>A0AAV6M7A1_9ROSI</name>
<dbReference type="AlphaFoldDB" id="A0AAV6M7A1"/>
<reference evidence="2 3" key="1">
    <citation type="journal article" date="2021" name="Hortic Res">
        <title>The domestication of Cucurbita argyrosperma as revealed by the genome of its wild relative.</title>
        <authorList>
            <person name="Barrera-Redondo J."/>
            <person name="Sanchez-de la Vega G."/>
            <person name="Aguirre-Liguori J.A."/>
            <person name="Castellanos-Morales G."/>
            <person name="Gutierrez-Guerrero Y.T."/>
            <person name="Aguirre-Dugua X."/>
            <person name="Aguirre-Planter E."/>
            <person name="Tenaillon M.I."/>
            <person name="Lira-Saade R."/>
            <person name="Eguiarte L.E."/>
        </authorList>
    </citation>
    <scope>NUCLEOTIDE SEQUENCE [LARGE SCALE GENOMIC DNA]</scope>
    <source>
        <strain evidence="2">JBR-2021</strain>
    </source>
</reference>
<gene>
    <name evidence="2" type="ORF">SDJN03_24293</name>
</gene>
<keyword evidence="3" id="KW-1185">Reference proteome</keyword>
<comment type="caution">
    <text evidence="2">The sequence shown here is derived from an EMBL/GenBank/DDBJ whole genome shotgun (WGS) entry which is preliminary data.</text>
</comment>
<evidence type="ECO:0000256" key="1">
    <source>
        <dbReference type="SAM" id="MobiDB-lite"/>
    </source>
</evidence>
<organism evidence="2 3">
    <name type="scientific">Cucurbita argyrosperma subsp. sororia</name>
    <dbReference type="NCBI Taxonomy" id="37648"/>
    <lineage>
        <taxon>Eukaryota</taxon>
        <taxon>Viridiplantae</taxon>
        <taxon>Streptophyta</taxon>
        <taxon>Embryophyta</taxon>
        <taxon>Tracheophyta</taxon>
        <taxon>Spermatophyta</taxon>
        <taxon>Magnoliopsida</taxon>
        <taxon>eudicotyledons</taxon>
        <taxon>Gunneridae</taxon>
        <taxon>Pentapetalae</taxon>
        <taxon>rosids</taxon>
        <taxon>fabids</taxon>
        <taxon>Cucurbitales</taxon>
        <taxon>Cucurbitaceae</taxon>
        <taxon>Cucurbiteae</taxon>
        <taxon>Cucurbita</taxon>
    </lineage>
</organism>